<evidence type="ECO:0000313" key="3">
    <source>
        <dbReference type="EMBL" id="RCK80076.1"/>
    </source>
</evidence>
<accession>A0A367ZPV3</accession>
<feature type="region of interest" description="Disordered" evidence="1">
    <location>
        <begin position="264"/>
        <end position="359"/>
    </location>
</feature>
<name>A0A367ZPV3_9BACT</name>
<feature type="transmembrane region" description="Helical" evidence="2">
    <location>
        <begin position="368"/>
        <end position="387"/>
    </location>
</feature>
<sequence length="394" mass="43377">MATGEMSRSWWRARPAFWLALLWCLAFTVQWTTRAWHWQALSFEAGTEELTELVLEAVPMQVRRLGADFLWLRADEYMHFGPSRRYRGAFLAGTYAGNTEILPLLELAIRLDPTHFEAYAILAQNLAFHLDRFVPAVRLLQRGILHNQHHPFIHELYGTIAYCLAFVKSYDPTRENNRVAALRYLDEALAAFARAGLPASAAGEVLNPINYQIWRARFLVEQGRPDAALQAWVAAGQPLGPDGGLLGEYLGRVALGQPVPALPEELRPHLKDGGPPVGATADASASAPDRGGGPAHAHCSHGPGEPCRADRAPDLSLTPRAGTEPTGPARLPSEGSPRQPAGEPCNHEDGSCPHQKAPPPLFDRNHPWLATYLQMLVLGGGGLLLLWRGHWSRR</sequence>
<reference evidence="3 4" key="1">
    <citation type="submission" date="2018-05" db="EMBL/GenBank/DDBJ databases">
        <title>A metagenomic window into the 2 km-deep terrestrial subsurface aquifer revealed taxonomically and functionally diverse microbial community comprising novel uncultured bacterial lineages.</title>
        <authorList>
            <person name="Kadnikov V.V."/>
            <person name="Mardanov A.V."/>
            <person name="Beletsky A.V."/>
            <person name="Banks D."/>
            <person name="Pimenov N.V."/>
            <person name="Frank Y.A."/>
            <person name="Karnachuk O.V."/>
            <person name="Ravin N.V."/>
        </authorList>
    </citation>
    <scope>NUCLEOTIDE SEQUENCE [LARGE SCALE GENOMIC DNA]</scope>
    <source>
        <strain evidence="3">BY5</strain>
    </source>
</reference>
<dbReference type="AlphaFoldDB" id="A0A367ZPV3"/>
<evidence type="ECO:0000313" key="4">
    <source>
        <dbReference type="Proteomes" id="UP000252355"/>
    </source>
</evidence>
<dbReference type="EMBL" id="QOQW01000008">
    <property type="protein sequence ID" value="RCK80076.1"/>
    <property type="molecule type" value="Genomic_DNA"/>
</dbReference>
<organism evidence="3 4">
    <name type="scientific">Candidatus Ozemobacter sibiricus</name>
    <dbReference type="NCBI Taxonomy" id="2268124"/>
    <lineage>
        <taxon>Bacteria</taxon>
        <taxon>Candidatus Ozemobacteria</taxon>
        <taxon>Candidatus Ozemobacterales</taxon>
        <taxon>Candidatus Ozemobacteraceae</taxon>
        <taxon>Candidatus Ozemobacter</taxon>
    </lineage>
</organism>
<dbReference type="SUPFAM" id="SSF48452">
    <property type="entry name" value="TPR-like"/>
    <property type="match status" value="1"/>
</dbReference>
<evidence type="ECO:0000256" key="1">
    <source>
        <dbReference type="SAM" id="MobiDB-lite"/>
    </source>
</evidence>
<dbReference type="Gene3D" id="1.25.40.10">
    <property type="entry name" value="Tetratricopeptide repeat domain"/>
    <property type="match status" value="1"/>
</dbReference>
<gene>
    <name evidence="3" type="ORF">OZSIB_3580</name>
</gene>
<keyword evidence="2" id="KW-0472">Membrane</keyword>
<keyword evidence="2" id="KW-1133">Transmembrane helix</keyword>
<evidence type="ECO:0000256" key="2">
    <source>
        <dbReference type="SAM" id="Phobius"/>
    </source>
</evidence>
<comment type="caution">
    <text evidence="3">The sequence shown here is derived from an EMBL/GenBank/DDBJ whole genome shotgun (WGS) entry which is preliminary data.</text>
</comment>
<proteinExistence type="predicted"/>
<keyword evidence="2" id="KW-0812">Transmembrane</keyword>
<protein>
    <recommendedName>
        <fullName evidence="5">Tetratricopeptide repeat protein</fullName>
    </recommendedName>
</protein>
<evidence type="ECO:0008006" key="5">
    <source>
        <dbReference type="Google" id="ProtNLM"/>
    </source>
</evidence>
<dbReference type="InterPro" id="IPR011990">
    <property type="entry name" value="TPR-like_helical_dom_sf"/>
</dbReference>
<dbReference type="Proteomes" id="UP000252355">
    <property type="component" value="Unassembled WGS sequence"/>
</dbReference>